<dbReference type="CDD" id="cd04852">
    <property type="entry name" value="Peptidases_S8_3"/>
    <property type="match status" value="1"/>
</dbReference>
<gene>
    <name evidence="16" type="ORF">OE749_02115</name>
</gene>
<dbReference type="InterPro" id="IPR037045">
    <property type="entry name" value="S8pro/Inhibitor_I9_sf"/>
</dbReference>
<organism evidence="16 17">
    <name type="scientific">Fluctibacter corallii</name>
    <dbReference type="NCBI Taxonomy" id="2984329"/>
    <lineage>
        <taxon>Bacteria</taxon>
        <taxon>Pseudomonadati</taxon>
        <taxon>Pseudomonadota</taxon>
        <taxon>Gammaproteobacteria</taxon>
        <taxon>Alteromonadales</taxon>
        <taxon>Alteromonadaceae</taxon>
        <taxon>Fluctibacter</taxon>
    </lineage>
</organism>
<evidence type="ECO:0000259" key="14">
    <source>
        <dbReference type="Pfam" id="PF05922"/>
    </source>
</evidence>
<evidence type="ECO:0000256" key="7">
    <source>
        <dbReference type="ARBA" id="ARBA00022825"/>
    </source>
</evidence>
<dbReference type="InterPro" id="IPR045051">
    <property type="entry name" value="SBT"/>
</dbReference>
<feature type="domain" description="Subtilisin-like protease fibronectin type-III" evidence="15">
    <location>
        <begin position="690"/>
        <end position="793"/>
    </location>
</feature>
<accession>A0ABT3A5F4</accession>
<feature type="domain" description="Peptidase S8/S53" evidence="12">
    <location>
        <begin position="172"/>
        <end position="632"/>
    </location>
</feature>
<dbReference type="Proteomes" id="UP001652504">
    <property type="component" value="Unassembled WGS sequence"/>
</dbReference>
<dbReference type="CDD" id="cd04818">
    <property type="entry name" value="PA_subtilisin_1"/>
    <property type="match status" value="1"/>
</dbReference>
<name>A0ABT3A5F4_9ALTE</name>
<dbReference type="PROSITE" id="PS00136">
    <property type="entry name" value="SUBTILASE_ASP"/>
    <property type="match status" value="1"/>
</dbReference>
<dbReference type="Gene3D" id="2.60.40.2310">
    <property type="match status" value="1"/>
</dbReference>
<evidence type="ECO:0000256" key="5">
    <source>
        <dbReference type="ARBA" id="ARBA00022729"/>
    </source>
</evidence>
<dbReference type="Pfam" id="PF17766">
    <property type="entry name" value="fn3_6"/>
    <property type="match status" value="1"/>
</dbReference>
<comment type="subcellular location">
    <subcellularLocation>
        <location evidence="1">Secreted</location>
    </subcellularLocation>
</comment>
<dbReference type="InterPro" id="IPR034197">
    <property type="entry name" value="Peptidases_S8_3"/>
</dbReference>
<evidence type="ECO:0000259" key="13">
    <source>
        <dbReference type="Pfam" id="PF02225"/>
    </source>
</evidence>
<dbReference type="PRINTS" id="PR00723">
    <property type="entry name" value="SUBTILISIN"/>
</dbReference>
<comment type="similarity">
    <text evidence="2 9 10">Belongs to the peptidase S8 family.</text>
</comment>
<evidence type="ECO:0000256" key="11">
    <source>
        <dbReference type="SAM" id="SignalP"/>
    </source>
</evidence>
<dbReference type="Gene3D" id="3.50.30.30">
    <property type="match status" value="1"/>
</dbReference>
<keyword evidence="7 9" id="KW-0720">Serine protease</keyword>
<dbReference type="SUPFAM" id="SSF52025">
    <property type="entry name" value="PA domain"/>
    <property type="match status" value="1"/>
</dbReference>
<evidence type="ECO:0000313" key="16">
    <source>
        <dbReference type="EMBL" id="MCV2883492.1"/>
    </source>
</evidence>
<dbReference type="RefSeq" id="WP_263710690.1">
    <property type="nucleotide sequence ID" value="NZ_JAOWKX010000001.1"/>
</dbReference>
<dbReference type="InterPro" id="IPR000209">
    <property type="entry name" value="Peptidase_S8/S53_dom"/>
</dbReference>
<evidence type="ECO:0000256" key="3">
    <source>
        <dbReference type="ARBA" id="ARBA00022525"/>
    </source>
</evidence>
<evidence type="ECO:0000256" key="9">
    <source>
        <dbReference type="PROSITE-ProRule" id="PRU01240"/>
    </source>
</evidence>
<dbReference type="InterPro" id="IPR022398">
    <property type="entry name" value="Peptidase_S8_His-AS"/>
</dbReference>
<feature type="active site" description="Charge relay system" evidence="9">
    <location>
        <position position="578"/>
    </location>
</feature>
<dbReference type="InterPro" id="IPR036852">
    <property type="entry name" value="Peptidase_S8/S53_dom_sf"/>
</dbReference>
<dbReference type="InterPro" id="IPR041469">
    <property type="entry name" value="Subtilisin-like_FN3"/>
</dbReference>
<dbReference type="PROSITE" id="PS00137">
    <property type="entry name" value="SUBTILASE_HIS"/>
    <property type="match status" value="1"/>
</dbReference>
<dbReference type="SUPFAM" id="SSF52743">
    <property type="entry name" value="Subtilisin-like"/>
    <property type="match status" value="1"/>
</dbReference>
<keyword evidence="5 11" id="KW-0732">Signal</keyword>
<evidence type="ECO:0000259" key="15">
    <source>
        <dbReference type="Pfam" id="PF17766"/>
    </source>
</evidence>
<reference evidence="16 17" key="1">
    <citation type="submission" date="2022-10" db="EMBL/GenBank/DDBJ databases">
        <title>Aestuariibacter sp. AA17 isolated from Montipora capitata coral fragment.</title>
        <authorList>
            <person name="Emsley S.A."/>
            <person name="Pfannmuller K.M."/>
            <person name="Loughran R.M."/>
            <person name="Shlafstein M."/>
            <person name="Papke E."/>
            <person name="Saw J.H."/>
            <person name="Ushijima B."/>
            <person name="Videau P."/>
        </authorList>
    </citation>
    <scope>NUCLEOTIDE SEQUENCE [LARGE SCALE GENOMIC DNA]</scope>
    <source>
        <strain evidence="16 17">AA17</strain>
    </source>
</reference>
<keyword evidence="8" id="KW-0325">Glycoprotein</keyword>
<dbReference type="InterPro" id="IPR046450">
    <property type="entry name" value="PA_dom_sf"/>
</dbReference>
<feature type="domain" description="Inhibitor I9" evidence="14">
    <location>
        <begin position="46"/>
        <end position="146"/>
    </location>
</feature>
<keyword evidence="6 9" id="KW-0378">Hydrolase</keyword>
<evidence type="ECO:0000256" key="10">
    <source>
        <dbReference type="RuleBase" id="RU003355"/>
    </source>
</evidence>
<evidence type="ECO:0000256" key="1">
    <source>
        <dbReference type="ARBA" id="ARBA00004613"/>
    </source>
</evidence>
<comment type="caution">
    <text evidence="16">The sequence shown here is derived from an EMBL/GenBank/DDBJ whole genome shotgun (WGS) entry which is preliminary data.</text>
</comment>
<dbReference type="InterPro" id="IPR023828">
    <property type="entry name" value="Peptidase_S8_Ser-AS"/>
</dbReference>
<dbReference type="InterPro" id="IPR023827">
    <property type="entry name" value="Peptidase_S8_Asp-AS"/>
</dbReference>
<evidence type="ECO:0000256" key="8">
    <source>
        <dbReference type="ARBA" id="ARBA00023180"/>
    </source>
</evidence>
<dbReference type="InterPro" id="IPR015500">
    <property type="entry name" value="Peptidase_S8_subtilisin-rel"/>
</dbReference>
<dbReference type="SUPFAM" id="SSF54897">
    <property type="entry name" value="Protease propeptides/inhibitors"/>
    <property type="match status" value="1"/>
</dbReference>
<feature type="active site" description="Charge relay system" evidence="9">
    <location>
        <position position="252"/>
    </location>
</feature>
<dbReference type="PANTHER" id="PTHR10795">
    <property type="entry name" value="PROPROTEIN CONVERTASE SUBTILISIN/KEXIN"/>
    <property type="match status" value="1"/>
</dbReference>
<keyword evidence="17" id="KW-1185">Reference proteome</keyword>
<keyword evidence="3" id="KW-0964">Secreted</keyword>
<dbReference type="InterPro" id="IPR003137">
    <property type="entry name" value="PA_domain"/>
</dbReference>
<dbReference type="Pfam" id="PF05922">
    <property type="entry name" value="Inhibitor_I9"/>
    <property type="match status" value="1"/>
</dbReference>
<proteinExistence type="inferred from homology"/>
<dbReference type="PROSITE" id="PS00138">
    <property type="entry name" value="SUBTILASE_SER"/>
    <property type="match status" value="1"/>
</dbReference>
<dbReference type="Pfam" id="PF02225">
    <property type="entry name" value="PA"/>
    <property type="match status" value="1"/>
</dbReference>
<feature type="chain" id="PRO_5045249166" evidence="11">
    <location>
        <begin position="25"/>
        <end position="1020"/>
    </location>
</feature>
<dbReference type="Gene3D" id="3.30.70.80">
    <property type="entry name" value="Peptidase S8 propeptide/proteinase inhibitor I9"/>
    <property type="match status" value="1"/>
</dbReference>
<dbReference type="InterPro" id="IPR010259">
    <property type="entry name" value="S8pro/Inhibitor_I9"/>
</dbReference>
<protein>
    <submittedName>
        <fullName evidence="16">S8 family serine peptidase</fullName>
    </submittedName>
</protein>
<dbReference type="EMBL" id="JAOWKX010000001">
    <property type="protein sequence ID" value="MCV2883492.1"/>
    <property type="molecule type" value="Genomic_DNA"/>
</dbReference>
<evidence type="ECO:0000256" key="4">
    <source>
        <dbReference type="ARBA" id="ARBA00022670"/>
    </source>
</evidence>
<keyword evidence="4 9" id="KW-0645">Protease</keyword>
<feature type="signal peptide" evidence="11">
    <location>
        <begin position="1"/>
        <end position="24"/>
    </location>
</feature>
<evidence type="ECO:0000259" key="12">
    <source>
        <dbReference type="Pfam" id="PF00082"/>
    </source>
</evidence>
<evidence type="ECO:0000256" key="6">
    <source>
        <dbReference type="ARBA" id="ARBA00022801"/>
    </source>
</evidence>
<sequence length="1020" mass="106696">MNYYLKATAGVLAGSLMLTLPAVSAPANTDSTQAIKDTSSGQKGLYIVQLKGKSGIRHSVDLDSLEERAKYRQPSGRYDAQSPASQHYLNTLRNKQREVVAAVGGGEVLYHYGHTFNGFSVALTSTQVKALRSHPDVAVVWEDEAMTPDTANTPTFLGLTGPAGGVHDMYKGEGVIVGIIDSGINPDHPSFAGEGFSDPSELGWNGSCVVDEDTTFSCNNKLIGAKYFNATAAQAGEFASYEFMSPRDVDGHGSHVAGTAVGNMLPQALINNVDAGPTRGMAPRARLAAYKVCWDFSNRPAGCFNGDSFAAIEAAVEDGVDVLNFSISGQLSQLLDSASVAFLDAADAGVFVAGSAGNDGPGPGTVSKPVPWVMNVAASTYEGAVPALGMPVTGGSLSGEELIADEAGFTPRLTETGDKSGELMLASPLDACTSLDNDLTGKVALIKRGGCAFTVKVANAEAAGAMAAVVFNNVPNGAPFSMGGTPTSPIAIPAVMVGNNNGSTLEADLNGGTTVSATLTASIVKTKPVVGNIMANFSSRGPSLAVGDLIVPDITAPGVQILAAAPDASNFAYLQGTSMSSPHIAGLAALIKEAHPDWTPAMMMSAMMTTARQNVVKEDGTTPADPFDYGAGHVVPTKMTDPGFVYDAFWADYYAFVCGKADERALFESIYGAGTCAFVEGFGYAGGSEYNHPSIGADELGKPEFIVRFVTDVTGTEATYNANVVAPEGIDVTVYVYDGESFVPSTTMTVPANGRIAYALEMTHNDNVVIDAWKFGSITWENTTHSVRSPIAVRAVTPPLLDAPAEVSAQATASTLRLAVPITPDYNGTLNAQGHGMASELQPGVVGQDPDSDFNAGEPELGVHDITVAPGEKIFRVSLHTNQLSDTAADLDIFVFKCVEGDCSEQVGSSANSSSDEEVTFFNPEPLNDLAGGTHYRVYIHGWDLNGATELPYTLNVFNVDAQMSNLSIRARSTARQGRTTTAYANMKDLEAGRHYLGAISFTNGEGEEIGFTVLEVTPE</sequence>
<evidence type="ECO:0000256" key="2">
    <source>
        <dbReference type="ARBA" id="ARBA00011073"/>
    </source>
</evidence>
<feature type="active site" description="Charge relay system" evidence="9">
    <location>
        <position position="181"/>
    </location>
</feature>
<dbReference type="Gene3D" id="3.40.50.200">
    <property type="entry name" value="Peptidase S8/S53 domain"/>
    <property type="match status" value="1"/>
</dbReference>
<dbReference type="PROSITE" id="PS51892">
    <property type="entry name" value="SUBTILASE"/>
    <property type="match status" value="1"/>
</dbReference>
<feature type="domain" description="PA" evidence="13">
    <location>
        <begin position="420"/>
        <end position="505"/>
    </location>
</feature>
<dbReference type="Pfam" id="PF00082">
    <property type="entry name" value="Peptidase_S8"/>
    <property type="match status" value="1"/>
</dbReference>
<evidence type="ECO:0000313" key="17">
    <source>
        <dbReference type="Proteomes" id="UP001652504"/>
    </source>
</evidence>